<feature type="domain" description="Transposase IS4-like" evidence="1">
    <location>
        <begin position="98"/>
        <end position="196"/>
    </location>
</feature>
<dbReference type="Pfam" id="PF13340">
    <property type="entry name" value="DUF4096"/>
    <property type="match status" value="1"/>
</dbReference>
<proteinExistence type="predicted"/>
<feature type="domain" description="Insertion element IS402-like" evidence="2">
    <location>
        <begin position="6"/>
        <end position="78"/>
    </location>
</feature>
<dbReference type="AlphaFoldDB" id="A0A8X6Y6Q4"/>
<keyword evidence="4" id="KW-1185">Reference proteome</keyword>
<evidence type="ECO:0000313" key="3">
    <source>
        <dbReference type="EMBL" id="GFY65222.1"/>
    </source>
</evidence>
<dbReference type="InterPro" id="IPR002559">
    <property type="entry name" value="Transposase_11"/>
</dbReference>
<dbReference type="InterPro" id="IPR025161">
    <property type="entry name" value="IS402-like_dom"/>
</dbReference>
<dbReference type="Proteomes" id="UP000886998">
    <property type="component" value="Unassembled WGS sequence"/>
</dbReference>
<comment type="caution">
    <text evidence="3">The sequence shown here is derived from an EMBL/GenBank/DDBJ whole genome shotgun (WGS) entry which is preliminary data.</text>
</comment>
<dbReference type="GO" id="GO:0003677">
    <property type="term" value="F:DNA binding"/>
    <property type="evidence" value="ECO:0007669"/>
    <property type="project" value="InterPro"/>
</dbReference>
<gene>
    <name evidence="3" type="primary">wCauA_00185</name>
    <name evidence="3" type="ORF">TNIN_37241</name>
</gene>
<dbReference type="GO" id="GO:0006313">
    <property type="term" value="P:DNA transposition"/>
    <property type="evidence" value="ECO:0007669"/>
    <property type="project" value="InterPro"/>
</dbReference>
<dbReference type="GO" id="GO:0004803">
    <property type="term" value="F:transposase activity"/>
    <property type="evidence" value="ECO:0007669"/>
    <property type="project" value="InterPro"/>
</dbReference>
<dbReference type="PANTHER" id="PTHR30007:SF0">
    <property type="entry name" value="TRANSPOSASE"/>
    <property type="match status" value="1"/>
</dbReference>
<dbReference type="PANTHER" id="PTHR30007">
    <property type="entry name" value="PHP DOMAIN PROTEIN"/>
    <property type="match status" value="1"/>
</dbReference>
<evidence type="ECO:0000259" key="1">
    <source>
        <dbReference type="Pfam" id="PF01609"/>
    </source>
</evidence>
<name>A0A8X6Y6Q4_9ARAC</name>
<organism evidence="3 4">
    <name type="scientific">Trichonephila inaurata madagascariensis</name>
    <dbReference type="NCBI Taxonomy" id="2747483"/>
    <lineage>
        <taxon>Eukaryota</taxon>
        <taxon>Metazoa</taxon>
        <taxon>Ecdysozoa</taxon>
        <taxon>Arthropoda</taxon>
        <taxon>Chelicerata</taxon>
        <taxon>Arachnida</taxon>
        <taxon>Araneae</taxon>
        <taxon>Araneomorphae</taxon>
        <taxon>Entelegynae</taxon>
        <taxon>Araneoidea</taxon>
        <taxon>Nephilidae</taxon>
        <taxon>Trichonephila</taxon>
        <taxon>Trichonephila inaurata</taxon>
    </lineage>
</organism>
<dbReference type="Pfam" id="PF01609">
    <property type="entry name" value="DDE_Tnp_1"/>
    <property type="match status" value="1"/>
</dbReference>
<dbReference type="EMBL" id="BMAV01015538">
    <property type="protein sequence ID" value="GFY65222.1"/>
    <property type="molecule type" value="Genomic_DNA"/>
</dbReference>
<sequence>MYPSDISDKEWKTIEPYFEPKKTGRPRKHSIRTIINAIRYMMRTGCQWRQLPKDFPPWKTVYSCNSRLKKSGIWQEIHDFLVKKVREMIGKNKTPSVDTVGLVIAAEVHSASIQDRDSALNLFAQAKCKVPTLRKFFADQGYIGKLQNRCLLETGCLLTIAKKIVDTGFQVIPKRWIVERTFAWLSNFRRMSKDYEHSPLTSKTNIFFNMITIMLHKLAHS</sequence>
<protein>
    <submittedName>
        <fullName evidence="3">IS5 family transposase</fullName>
    </submittedName>
</protein>
<accession>A0A8X6Y6Q4</accession>
<dbReference type="OrthoDB" id="8313467at2759"/>
<evidence type="ECO:0000313" key="4">
    <source>
        <dbReference type="Proteomes" id="UP000886998"/>
    </source>
</evidence>
<evidence type="ECO:0000259" key="2">
    <source>
        <dbReference type="Pfam" id="PF13340"/>
    </source>
</evidence>
<reference evidence="3" key="1">
    <citation type="submission" date="2020-08" db="EMBL/GenBank/DDBJ databases">
        <title>Multicomponent nature underlies the extraordinary mechanical properties of spider dragline silk.</title>
        <authorList>
            <person name="Kono N."/>
            <person name="Nakamura H."/>
            <person name="Mori M."/>
            <person name="Yoshida Y."/>
            <person name="Ohtoshi R."/>
            <person name="Malay A.D."/>
            <person name="Moran D.A.P."/>
            <person name="Tomita M."/>
            <person name="Numata K."/>
            <person name="Arakawa K."/>
        </authorList>
    </citation>
    <scope>NUCLEOTIDE SEQUENCE</scope>
</reference>